<dbReference type="SUPFAM" id="SSF51182">
    <property type="entry name" value="RmlC-like cupins"/>
    <property type="match status" value="1"/>
</dbReference>
<reference evidence="2 3" key="1">
    <citation type="submission" date="2019-08" db="EMBL/GenBank/DDBJ databases">
        <title>Aureimonas fodiniaquatilis sp. nov., isolated from a coal mine wastewater.</title>
        <authorList>
            <person name="Kim W."/>
        </authorList>
    </citation>
    <scope>NUCLEOTIDE SEQUENCE [LARGE SCALE GENOMIC DNA]</scope>
    <source>
        <strain evidence="2 3">CAU 1482</strain>
    </source>
</reference>
<dbReference type="InterPro" id="IPR013096">
    <property type="entry name" value="Cupin_2"/>
</dbReference>
<accession>A0A5B0DZ74</accession>
<keyword evidence="3" id="KW-1185">Reference proteome</keyword>
<evidence type="ECO:0000313" key="2">
    <source>
        <dbReference type="EMBL" id="KAA0972117.1"/>
    </source>
</evidence>
<dbReference type="Pfam" id="PF07883">
    <property type="entry name" value="Cupin_2"/>
    <property type="match status" value="1"/>
</dbReference>
<name>A0A5B0DZ74_9HYPH</name>
<proteinExistence type="predicted"/>
<dbReference type="InterPro" id="IPR011051">
    <property type="entry name" value="RmlC_Cupin_sf"/>
</dbReference>
<dbReference type="Gene3D" id="2.60.120.10">
    <property type="entry name" value="Jelly Rolls"/>
    <property type="match status" value="1"/>
</dbReference>
<organism evidence="2 3">
    <name type="scientific">Aureimonas fodinaquatilis</name>
    <dbReference type="NCBI Taxonomy" id="2565783"/>
    <lineage>
        <taxon>Bacteria</taxon>
        <taxon>Pseudomonadati</taxon>
        <taxon>Pseudomonadota</taxon>
        <taxon>Alphaproteobacteria</taxon>
        <taxon>Hyphomicrobiales</taxon>
        <taxon>Aurantimonadaceae</taxon>
        <taxon>Aureimonas</taxon>
    </lineage>
</organism>
<gene>
    <name evidence="2" type="ORF">FPY71_03100</name>
</gene>
<dbReference type="Proteomes" id="UP000324738">
    <property type="component" value="Unassembled WGS sequence"/>
</dbReference>
<evidence type="ECO:0000313" key="3">
    <source>
        <dbReference type="Proteomes" id="UP000324738"/>
    </source>
</evidence>
<sequence length="159" mass="17247">MRQMAPCFPKSCCWTTGSQSEPEQPGFSVARPFTVNSSCPGPLPQGQISATVQILTDRIDPASFSEIIFAILSPQGSIELQNVPPGKHCLWHFNETDETRITLRGSVRFYGEGCEQICHASDVICLPCGTCHGSVALENGACYAIAMFRLFGEDATCLI</sequence>
<dbReference type="InterPro" id="IPR014710">
    <property type="entry name" value="RmlC-like_jellyroll"/>
</dbReference>
<dbReference type="RefSeq" id="WP_149297529.1">
    <property type="nucleotide sequence ID" value="NZ_VTWH01000001.1"/>
</dbReference>
<dbReference type="EMBL" id="VTWH01000001">
    <property type="protein sequence ID" value="KAA0972117.1"/>
    <property type="molecule type" value="Genomic_DNA"/>
</dbReference>
<evidence type="ECO:0000259" key="1">
    <source>
        <dbReference type="Pfam" id="PF07883"/>
    </source>
</evidence>
<feature type="domain" description="Cupin type-2" evidence="1">
    <location>
        <begin position="80"/>
        <end position="146"/>
    </location>
</feature>
<dbReference type="AlphaFoldDB" id="A0A5B0DZ74"/>
<protein>
    <submittedName>
        <fullName evidence="2">Cupin domain-containing protein</fullName>
    </submittedName>
</protein>
<dbReference type="OrthoDB" id="9798709at2"/>
<comment type="caution">
    <text evidence="2">The sequence shown here is derived from an EMBL/GenBank/DDBJ whole genome shotgun (WGS) entry which is preliminary data.</text>
</comment>